<dbReference type="Gene3D" id="2.170.120.30">
    <property type="match status" value="2"/>
</dbReference>
<dbReference type="PANTHER" id="PTHR37804">
    <property type="entry name" value="CDAA REGULATORY PROTEIN CDAR"/>
    <property type="match status" value="1"/>
</dbReference>
<dbReference type="Gene3D" id="2.170.120.40">
    <property type="entry name" value="YbbR-like domain"/>
    <property type="match status" value="2"/>
</dbReference>
<reference evidence="1" key="1">
    <citation type="submission" date="2022-06" db="EMBL/GenBank/DDBJ databases">
        <title>Aquibacillus sp. a new bacterium isolated from soil saline samples.</title>
        <authorList>
            <person name="Galisteo C."/>
            <person name="De La Haba R."/>
            <person name="Sanchez-Porro C."/>
            <person name="Ventosa A."/>
        </authorList>
    </citation>
    <scope>NUCLEOTIDE SEQUENCE</scope>
    <source>
        <strain evidence="1">3ASR75-54</strain>
    </source>
</reference>
<keyword evidence="2" id="KW-1185">Reference proteome</keyword>
<dbReference type="Proteomes" id="UP001145069">
    <property type="component" value="Unassembled WGS sequence"/>
</dbReference>
<proteinExistence type="predicted"/>
<dbReference type="AlphaFoldDB" id="A0A9X3WEV9"/>
<evidence type="ECO:0000313" key="1">
    <source>
        <dbReference type="EMBL" id="MDC3417171.1"/>
    </source>
</evidence>
<sequence>MDEWLKKPWIIRAISLILALLLFSAVSLDDDNYQSDAALDFISSSAEAQQLKDVPVNIKIDDEKYVVSGVPRTVTVTLEGPNSVVTSTATQRSFDVYIDLEDLQSGTYTVPLKYTGISDSLTVYIEPKEIEVTIEERATAQFGVAVDFINENNITPGYETGETAVEPENVTITSSKSVVDKIAIVKAFVDLQGVDKPIDGVEAPVKVYDRQGNELSVRVEPSAVEVSVDIINPSKVVPIKVETTGELQRDLKIKSINVDPAELRVFATENRLDSLESISTETVDLSNITEDTTTEVELVVPAEIRKMERDKVTVNIKVEKMVERTFNQTLIDIDNLNNEYDLTFLRPADRKVNITVRGPEAEIENLSSDDLNVFIDVKGLQEGQYPLPIEIALPEGITTETDLGQATVQIE</sequence>
<protein>
    <submittedName>
        <fullName evidence="1">CdaR family protein</fullName>
    </submittedName>
</protein>
<name>A0A9X3WEV9_9BACI</name>
<dbReference type="PANTHER" id="PTHR37804:SF1">
    <property type="entry name" value="CDAA REGULATORY PROTEIN CDAR"/>
    <property type="match status" value="1"/>
</dbReference>
<dbReference type="InterPro" id="IPR012505">
    <property type="entry name" value="YbbR"/>
</dbReference>
<dbReference type="RefSeq" id="WP_272446234.1">
    <property type="nucleotide sequence ID" value="NZ_JAMQKC010000006.1"/>
</dbReference>
<organism evidence="1 2">
    <name type="scientific">Aquibacillus salsiterrae</name>
    <dbReference type="NCBI Taxonomy" id="2950439"/>
    <lineage>
        <taxon>Bacteria</taxon>
        <taxon>Bacillati</taxon>
        <taxon>Bacillota</taxon>
        <taxon>Bacilli</taxon>
        <taxon>Bacillales</taxon>
        <taxon>Bacillaceae</taxon>
        <taxon>Aquibacillus</taxon>
    </lineage>
</organism>
<dbReference type="InterPro" id="IPR053154">
    <property type="entry name" value="c-di-AMP_regulator"/>
</dbReference>
<dbReference type="Pfam" id="PF07949">
    <property type="entry name" value="YbbR"/>
    <property type="match status" value="4"/>
</dbReference>
<dbReference type="EMBL" id="JAMQKC010000006">
    <property type="protein sequence ID" value="MDC3417171.1"/>
    <property type="molecule type" value="Genomic_DNA"/>
</dbReference>
<comment type="caution">
    <text evidence="1">The sequence shown here is derived from an EMBL/GenBank/DDBJ whole genome shotgun (WGS) entry which is preliminary data.</text>
</comment>
<evidence type="ECO:0000313" key="2">
    <source>
        <dbReference type="Proteomes" id="UP001145069"/>
    </source>
</evidence>
<gene>
    <name evidence="1" type="ORF">NC799_09570</name>
</gene>
<accession>A0A9X3WEV9</accession>